<keyword evidence="5" id="KW-1185">Reference proteome</keyword>
<name>A0A9Q0N8I6_9DIPT</name>
<protein>
    <submittedName>
        <fullName evidence="4">Patronin</fullName>
    </submittedName>
</protein>
<dbReference type="Proteomes" id="UP001151699">
    <property type="component" value="Chromosome A"/>
</dbReference>
<accession>A0A9Q0N8I6</accession>
<feature type="non-terminal residue" evidence="4">
    <location>
        <position position="1393"/>
    </location>
</feature>
<dbReference type="PANTHER" id="PTHR21595:SF0">
    <property type="entry name" value="PATRONIN"/>
    <property type="match status" value="1"/>
</dbReference>
<dbReference type="InterPro" id="IPR058042">
    <property type="entry name" value="CAMSAP_N"/>
</dbReference>
<dbReference type="GO" id="GO:0007026">
    <property type="term" value="P:negative regulation of microtubule depolymerization"/>
    <property type="evidence" value="ECO:0007669"/>
    <property type="project" value="TreeGrafter"/>
</dbReference>
<feature type="region of interest" description="Disordered" evidence="2">
    <location>
        <begin position="1083"/>
        <end position="1174"/>
    </location>
</feature>
<feature type="compositionally biased region" description="Polar residues" evidence="2">
    <location>
        <begin position="895"/>
        <end position="917"/>
    </location>
</feature>
<dbReference type="Pfam" id="PF17095">
    <property type="entry name" value="CAMSAP_CC1"/>
    <property type="match status" value="1"/>
</dbReference>
<feature type="compositionally biased region" description="Basic residues" evidence="2">
    <location>
        <begin position="1089"/>
        <end position="1102"/>
    </location>
</feature>
<comment type="caution">
    <text evidence="4">The sequence shown here is derived from an EMBL/GenBank/DDBJ whole genome shotgun (WGS) entry which is preliminary data.</text>
</comment>
<evidence type="ECO:0000313" key="5">
    <source>
        <dbReference type="Proteomes" id="UP001151699"/>
    </source>
</evidence>
<feature type="region of interest" description="Disordered" evidence="2">
    <location>
        <begin position="498"/>
        <end position="567"/>
    </location>
</feature>
<dbReference type="InterPro" id="IPR036872">
    <property type="entry name" value="CH_dom_sf"/>
</dbReference>
<dbReference type="GO" id="GO:0031175">
    <property type="term" value="P:neuron projection development"/>
    <property type="evidence" value="ECO:0007669"/>
    <property type="project" value="InterPro"/>
</dbReference>
<feature type="compositionally biased region" description="Polar residues" evidence="2">
    <location>
        <begin position="441"/>
        <end position="458"/>
    </location>
</feature>
<feature type="region of interest" description="Disordered" evidence="2">
    <location>
        <begin position="653"/>
        <end position="711"/>
    </location>
</feature>
<dbReference type="GO" id="GO:0031122">
    <property type="term" value="P:cytoplasmic microtubule organization"/>
    <property type="evidence" value="ECO:0007669"/>
    <property type="project" value="TreeGrafter"/>
</dbReference>
<dbReference type="GO" id="GO:0051011">
    <property type="term" value="F:microtubule minus-end binding"/>
    <property type="evidence" value="ECO:0007669"/>
    <property type="project" value="TreeGrafter"/>
</dbReference>
<dbReference type="Pfam" id="PF25532">
    <property type="entry name" value="CH_CAMSAP2_N"/>
    <property type="match status" value="1"/>
</dbReference>
<dbReference type="GO" id="GO:0005516">
    <property type="term" value="F:calmodulin binding"/>
    <property type="evidence" value="ECO:0007669"/>
    <property type="project" value="InterPro"/>
</dbReference>
<dbReference type="GO" id="GO:0030507">
    <property type="term" value="F:spectrin binding"/>
    <property type="evidence" value="ECO:0007669"/>
    <property type="project" value="InterPro"/>
</dbReference>
<organism evidence="4 5">
    <name type="scientific">Pseudolycoriella hygida</name>
    <dbReference type="NCBI Taxonomy" id="35572"/>
    <lineage>
        <taxon>Eukaryota</taxon>
        <taxon>Metazoa</taxon>
        <taxon>Ecdysozoa</taxon>
        <taxon>Arthropoda</taxon>
        <taxon>Hexapoda</taxon>
        <taxon>Insecta</taxon>
        <taxon>Pterygota</taxon>
        <taxon>Neoptera</taxon>
        <taxon>Endopterygota</taxon>
        <taxon>Diptera</taxon>
        <taxon>Nematocera</taxon>
        <taxon>Sciaroidea</taxon>
        <taxon>Sciaridae</taxon>
        <taxon>Pseudolycoriella</taxon>
    </lineage>
</organism>
<feature type="compositionally biased region" description="Polar residues" evidence="2">
    <location>
        <begin position="343"/>
        <end position="353"/>
    </location>
</feature>
<evidence type="ECO:0000313" key="4">
    <source>
        <dbReference type="EMBL" id="KAJ6645493.1"/>
    </source>
</evidence>
<evidence type="ECO:0000256" key="2">
    <source>
        <dbReference type="SAM" id="MobiDB-lite"/>
    </source>
</evidence>
<feature type="non-terminal residue" evidence="4">
    <location>
        <position position="1"/>
    </location>
</feature>
<gene>
    <name evidence="4" type="primary">Patronin_1</name>
    <name evidence="4" type="ORF">Bhyg_00699</name>
</gene>
<feature type="compositionally biased region" description="Basic and acidic residues" evidence="2">
    <location>
        <begin position="692"/>
        <end position="707"/>
    </location>
</feature>
<dbReference type="InterPro" id="IPR022613">
    <property type="entry name" value="CH_CAMSAP_2"/>
</dbReference>
<feature type="compositionally biased region" description="Basic and acidic residues" evidence="2">
    <location>
        <begin position="396"/>
        <end position="412"/>
    </location>
</feature>
<dbReference type="InterPro" id="IPR031372">
    <property type="entry name" value="CAMSAP_CC1"/>
</dbReference>
<dbReference type="Pfam" id="PF11971">
    <property type="entry name" value="CAMSAP_CH"/>
    <property type="match status" value="1"/>
</dbReference>
<evidence type="ECO:0000259" key="3">
    <source>
        <dbReference type="PROSITE" id="PS50021"/>
    </source>
</evidence>
<reference evidence="4" key="1">
    <citation type="submission" date="2022-07" db="EMBL/GenBank/DDBJ databases">
        <authorList>
            <person name="Trinca V."/>
            <person name="Uliana J.V.C."/>
            <person name="Torres T.T."/>
            <person name="Ward R.J."/>
            <person name="Monesi N."/>
        </authorList>
    </citation>
    <scope>NUCLEOTIDE SEQUENCE</scope>
    <source>
        <strain evidence="4">HSMRA1968</strain>
        <tissue evidence="4">Whole embryos</tissue>
    </source>
</reference>
<feature type="region of interest" description="Disordered" evidence="2">
    <location>
        <begin position="327"/>
        <end position="363"/>
    </location>
</feature>
<feature type="domain" description="Calponin-homology (CH)" evidence="3">
    <location>
        <begin position="145"/>
        <end position="277"/>
    </location>
</feature>
<dbReference type="PANTHER" id="PTHR21595">
    <property type="entry name" value="PATRONIN"/>
    <property type="match status" value="1"/>
</dbReference>
<feature type="region of interest" description="Disordered" evidence="2">
    <location>
        <begin position="1224"/>
        <end position="1244"/>
    </location>
</feature>
<feature type="coiled-coil region" evidence="1">
    <location>
        <begin position="713"/>
        <end position="747"/>
    </location>
</feature>
<dbReference type="SUPFAM" id="SSF47576">
    <property type="entry name" value="Calponin-homology domain, CH-domain"/>
    <property type="match status" value="1"/>
</dbReference>
<feature type="compositionally biased region" description="Polar residues" evidence="2">
    <location>
        <begin position="546"/>
        <end position="559"/>
    </location>
</feature>
<feature type="compositionally biased region" description="Low complexity" evidence="2">
    <location>
        <begin position="1314"/>
        <end position="1323"/>
    </location>
</feature>
<dbReference type="InterPro" id="IPR032940">
    <property type="entry name" value="CAMSAP"/>
</dbReference>
<feature type="compositionally biased region" description="Basic and acidic residues" evidence="2">
    <location>
        <begin position="506"/>
        <end position="518"/>
    </location>
</feature>
<dbReference type="PROSITE" id="PS50021">
    <property type="entry name" value="CH"/>
    <property type="match status" value="1"/>
</dbReference>
<evidence type="ECO:0000256" key="1">
    <source>
        <dbReference type="SAM" id="Coils"/>
    </source>
</evidence>
<feature type="region of interest" description="Disordered" evidence="2">
    <location>
        <begin position="395"/>
        <end position="458"/>
    </location>
</feature>
<dbReference type="OrthoDB" id="2125658at2759"/>
<feature type="region of interest" description="Disordered" evidence="2">
    <location>
        <begin position="1285"/>
        <end position="1393"/>
    </location>
</feature>
<keyword evidence="1" id="KW-0175">Coiled coil</keyword>
<feature type="region of interest" description="Disordered" evidence="2">
    <location>
        <begin position="864"/>
        <end position="927"/>
    </location>
</feature>
<dbReference type="InterPro" id="IPR001715">
    <property type="entry name" value="CH_dom"/>
</dbReference>
<dbReference type="EMBL" id="WJQU01000001">
    <property type="protein sequence ID" value="KAJ6645493.1"/>
    <property type="molecule type" value="Genomic_DNA"/>
</dbReference>
<dbReference type="GO" id="GO:0036449">
    <property type="term" value="C:microtubule minus-end"/>
    <property type="evidence" value="ECO:0007669"/>
    <property type="project" value="TreeGrafter"/>
</dbReference>
<feature type="compositionally biased region" description="Basic and acidic residues" evidence="2">
    <location>
        <begin position="1103"/>
        <end position="1129"/>
    </location>
</feature>
<proteinExistence type="predicted"/>
<feature type="compositionally biased region" description="Basic and acidic residues" evidence="2">
    <location>
        <begin position="1155"/>
        <end position="1165"/>
    </location>
</feature>
<sequence length="1393" mass="159261">ARQRASVKWILSKAFNNRVPENLKEPFYRDHEGQEHLKPQIVVGLGNATLYCQTLSNLYSDPNYQSLNHWSILQTLTRKGVPLGETAEQPLTETVLIQTNPLRINAHMSVIEALMMLYAKEVATSERVSSAIGRISGGALPKDSQHHESSLLYWISHACAALRKRIDQEIESGATDENGKRLQSPDIPPIRDYRDLCDGVCLAFLIAYYCPKVVPWTTVRVNYLPTVEDSIYNVLLVSNFSQKHLPYSVFHMTPQDITYMRGSMKQNLVVLLADFFNLFEIHPTKCVCYPGMEQSTDSDNGTNEHGIAHRRGLTSQPVTPIPDLRSGLDSPTQLPSTKPPFQVTRSTSATTIRKATPPREVPEQFGQDEGFVVHRGRTIPTLASMQEPLVPARLRQAKEKSNHDSKNDERGDNMAAGRPSNWEDARRPTYAGRRSRRNSFTEDSQLTIENFGGSQDQLNTIGRSHERERKFSNSTVNNHIEPAVAVRSSIADARGTLQLGYDNDSETEKQDRETEKTGTMRRHPSMDNVSVRNATHSKEKDITDGDVTQANRAHIPSSSVDDDTSKRKKSFVNIATTNPNTTTWQQQSMNFQQMENDVDEDRSHIDDSKLSAIRMKLEEHRRHILQEKRKMEFALSRQQQKVGKAAFFQAINKGKTHNQTDNENKDCSSSTSSNDVEKPEKPCSLQDLPDITDTRWEQHSDSKKTPDLDPSEIDQYQQSIAIMNSNLKDIQQDIHRLTNQQSQMQAQAIQAQQLLQAQQIANMIQYHGSTQNIPQQYRNMPPSNFGSTPHLNQPYNQQPMIMRPPSRDPQHQYINDQGQYITNSRECSPFMTDNGQYYGNQYVNAYPPEVNQYQTYRVEQPQYREYESPPPPQQPQNQFYLHDNPPQPPPRRTWAQASTNNQQLPVDTNNWSQNSPKIDTRTWKSPGPQTNQGFMLHQNGNDYDKNEQSFQTLFHDSPQHSRVHRQISQIISGDAKTHTDSNRQPMSPPIDEMAPQSISFIGDEDSVDPLENGQSKSKALFQRPNITSVETQEQELDLGRLNITSGKLTYRIPSPTRPSLNMNSFQDPNEEAINEQKGFYVAFDNVQPKRPKPPLRAKRSPKKERSIDSEKQDQSEQLGRELNQERRNQDNNSFNKPEPVARRQHVSDNQVSAILDRRHLEDVTNHRPNAFSGNTEQKALIIDDELKNLDPESVDEMERKKEKIMLLSLQRRQQQEEAKARKEIEAMQRREREREKEEERIRKRDEQAARRALILEQHKYKKAIEEAEQKGITIDRNDFALIKQQISPAPPKMRQQKSVSRPRPKTICVERGSIDQSDASSLSSRDKKGSSTNLTGLGRQLSSNSIRRDYYRGSTDSLAIRVKKTIFHTESPDEYPSTSSTPIGRRGSYKTSR</sequence>
<feature type="compositionally biased region" description="Polar residues" evidence="2">
    <location>
        <begin position="1332"/>
        <end position="1345"/>
    </location>
</feature>